<dbReference type="EMBL" id="BMXG01000001">
    <property type="protein sequence ID" value="GHB91244.1"/>
    <property type="molecule type" value="Genomic_DNA"/>
</dbReference>
<protein>
    <recommendedName>
        <fullName evidence="3">Response regulatory domain-containing protein</fullName>
    </recommendedName>
</protein>
<dbReference type="InterPro" id="IPR001789">
    <property type="entry name" value="Sig_transdc_resp-reg_receiver"/>
</dbReference>
<reference evidence="4" key="1">
    <citation type="journal article" date="2014" name="Int. J. Syst. Evol. Microbiol.">
        <title>Complete genome sequence of Corynebacterium casei LMG S-19264T (=DSM 44701T), isolated from a smear-ripened cheese.</title>
        <authorList>
            <consortium name="US DOE Joint Genome Institute (JGI-PGF)"/>
            <person name="Walter F."/>
            <person name="Albersmeier A."/>
            <person name="Kalinowski J."/>
            <person name="Ruckert C."/>
        </authorList>
    </citation>
    <scope>NUCLEOTIDE SEQUENCE</scope>
    <source>
        <strain evidence="4">KCTC 12870</strain>
    </source>
</reference>
<dbReference type="PROSITE" id="PS50110">
    <property type="entry name" value="RESPONSE_REGULATORY"/>
    <property type="match status" value="1"/>
</dbReference>
<evidence type="ECO:0000256" key="2">
    <source>
        <dbReference type="PROSITE-ProRule" id="PRU00169"/>
    </source>
</evidence>
<name>A0A8J3D940_9BACT</name>
<dbReference type="InterPro" id="IPR050595">
    <property type="entry name" value="Bact_response_regulator"/>
</dbReference>
<evidence type="ECO:0000313" key="4">
    <source>
        <dbReference type="EMBL" id="GHB91244.1"/>
    </source>
</evidence>
<evidence type="ECO:0000256" key="1">
    <source>
        <dbReference type="ARBA" id="ARBA00022553"/>
    </source>
</evidence>
<dbReference type="Proteomes" id="UP000642829">
    <property type="component" value="Unassembled WGS sequence"/>
</dbReference>
<comment type="caution">
    <text evidence="4">The sequence shown here is derived from an EMBL/GenBank/DDBJ whole genome shotgun (WGS) entry which is preliminary data.</text>
</comment>
<dbReference type="Gene3D" id="3.40.50.2300">
    <property type="match status" value="1"/>
</dbReference>
<organism evidence="4 5">
    <name type="scientific">Cerasicoccus arenae</name>
    <dbReference type="NCBI Taxonomy" id="424488"/>
    <lineage>
        <taxon>Bacteria</taxon>
        <taxon>Pseudomonadati</taxon>
        <taxon>Verrucomicrobiota</taxon>
        <taxon>Opitutia</taxon>
        <taxon>Puniceicoccales</taxon>
        <taxon>Cerasicoccaceae</taxon>
        <taxon>Cerasicoccus</taxon>
    </lineage>
</organism>
<feature type="domain" description="Response regulatory" evidence="3">
    <location>
        <begin position="3"/>
        <end position="117"/>
    </location>
</feature>
<dbReference type="GO" id="GO:0000160">
    <property type="term" value="P:phosphorelay signal transduction system"/>
    <property type="evidence" value="ECO:0007669"/>
    <property type="project" value="InterPro"/>
</dbReference>
<accession>A0A8J3D940</accession>
<dbReference type="PANTHER" id="PTHR44591">
    <property type="entry name" value="STRESS RESPONSE REGULATOR PROTEIN 1"/>
    <property type="match status" value="1"/>
</dbReference>
<dbReference type="InterPro" id="IPR011006">
    <property type="entry name" value="CheY-like_superfamily"/>
</dbReference>
<dbReference type="SMART" id="SM00448">
    <property type="entry name" value="REC"/>
    <property type="match status" value="1"/>
</dbReference>
<evidence type="ECO:0000313" key="5">
    <source>
        <dbReference type="Proteomes" id="UP000642829"/>
    </source>
</evidence>
<dbReference type="PANTHER" id="PTHR44591:SF3">
    <property type="entry name" value="RESPONSE REGULATORY DOMAIN-CONTAINING PROTEIN"/>
    <property type="match status" value="1"/>
</dbReference>
<dbReference type="SUPFAM" id="SSF52172">
    <property type="entry name" value="CheY-like"/>
    <property type="match status" value="1"/>
</dbReference>
<dbReference type="AlphaFoldDB" id="A0A8J3D940"/>
<keyword evidence="1 2" id="KW-0597">Phosphoprotein</keyword>
<keyword evidence="5" id="KW-1185">Reference proteome</keyword>
<dbReference type="Pfam" id="PF00072">
    <property type="entry name" value="Response_reg"/>
    <property type="match status" value="1"/>
</dbReference>
<sequence length="173" mass="18983">MPSLLIVDDLPAIHEMLTGLMGATGYLCAGASSGEEALMRYRQSRFDVVLIDYAMEPMDGLELSRRLLNTDPNVVIILMSGFTSEDLAHDALDVGIYLVIEKPIQIDSLMVAVEKAYEESKVRRPQLKEADIEGLPSLAEHLQLAEENYVGFVLDVCGGDREKAEGILGVEIT</sequence>
<evidence type="ECO:0000259" key="3">
    <source>
        <dbReference type="PROSITE" id="PS50110"/>
    </source>
</evidence>
<dbReference type="RefSeq" id="WP_189511092.1">
    <property type="nucleotide sequence ID" value="NZ_BMXG01000001.1"/>
</dbReference>
<feature type="modified residue" description="4-aspartylphosphate" evidence="2">
    <location>
        <position position="52"/>
    </location>
</feature>
<gene>
    <name evidence="4" type="ORF">GCM10007047_02850</name>
</gene>
<reference evidence="4" key="2">
    <citation type="submission" date="2020-09" db="EMBL/GenBank/DDBJ databases">
        <authorList>
            <person name="Sun Q."/>
            <person name="Kim S."/>
        </authorList>
    </citation>
    <scope>NUCLEOTIDE SEQUENCE</scope>
    <source>
        <strain evidence="4">KCTC 12870</strain>
    </source>
</reference>
<proteinExistence type="predicted"/>